<dbReference type="AlphaFoldDB" id="A0A1G5H477"/>
<proteinExistence type="predicted"/>
<dbReference type="Proteomes" id="UP000198870">
    <property type="component" value="Unassembled WGS sequence"/>
</dbReference>
<name>A0A1G5H477_9BACT</name>
<evidence type="ECO:0000256" key="1">
    <source>
        <dbReference type="SAM" id="SignalP"/>
    </source>
</evidence>
<organism evidence="2 3">
    <name type="scientific">Desulfoluna spongiiphila</name>
    <dbReference type="NCBI Taxonomy" id="419481"/>
    <lineage>
        <taxon>Bacteria</taxon>
        <taxon>Pseudomonadati</taxon>
        <taxon>Thermodesulfobacteriota</taxon>
        <taxon>Desulfobacteria</taxon>
        <taxon>Desulfobacterales</taxon>
        <taxon>Desulfolunaceae</taxon>
        <taxon>Desulfoluna</taxon>
    </lineage>
</organism>
<evidence type="ECO:0000313" key="3">
    <source>
        <dbReference type="Proteomes" id="UP000198870"/>
    </source>
</evidence>
<dbReference type="RefSeq" id="WP_092212034.1">
    <property type="nucleotide sequence ID" value="NZ_FMUX01000012.1"/>
</dbReference>
<dbReference type="EMBL" id="FMUX01000012">
    <property type="protein sequence ID" value="SCY58613.1"/>
    <property type="molecule type" value="Genomic_DNA"/>
</dbReference>
<keyword evidence="1" id="KW-0732">Signal</keyword>
<feature type="chain" id="PRO_5011740748" description="DUF3179 domain-containing protein" evidence="1">
    <location>
        <begin position="24"/>
        <end position="124"/>
    </location>
</feature>
<reference evidence="2 3" key="1">
    <citation type="submission" date="2016-10" db="EMBL/GenBank/DDBJ databases">
        <authorList>
            <person name="de Groot N.N."/>
        </authorList>
    </citation>
    <scope>NUCLEOTIDE SEQUENCE [LARGE SCALE GENOMIC DNA]</scope>
    <source>
        <strain evidence="2 3">AA1</strain>
    </source>
</reference>
<protein>
    <recommendedName>
        <fullName evidence="4">DUF3179 domain-containing protein</fullName>
    </recommendedName>
</protein>
<gene>
    <name evidence="2" type="ORF">SAMN05216233_112122</name>
</gene>
<accession>A0A1G5H477</accession>
<keyword evidence="3" id="KW-1185">Reference proteome</keyword>
<evidence type="ECO:0008006" key="4">
    <source>
        <dbReference type="Google" id="ProtNLM"/>
    </source>
</evidence>
<feature type="signal peptide" evidence="1">
    <location>
        <begin position="1"/>
        <end position="23"/>
    </location>
</feature>
<evidence type="ECO:0000313" key="2">
    <source>
        <dbReference type="EMBL" id="SCY58613.1"/>
    </source>
</evidence>
<sequence length="124" mass="13488">MATNGKKWILVLALLLCSAWGWAAPVERNGDRVWIVDRMGERWEVTDAEKLGFEPERFQYGIGRDAIVPLDEGAFSRAPSGLWGGTRVIGFGAEDDARAVSVDILTRHEILNTALAGASVAAAY</sequence>